<dbReference type="GO" id="GO:0004826">
    <property type="term" value="F:phenylalanine-tRNA ligase activity"/>
    <property type="evidence" value="ECO:0007669"/>
    <property type="project" value="UniProtKB-UniRule"/>
</dbReference>
<keyword evidence="10 11" id="KW-0030">Aminoacyl-tRNA synthetase</keyword>
<dbReference type="InterPro" id="IPR004529">
    <property type="entry name" value="Phe-tRNA-synth_IIc_asu"/>
</dbReference>
<evidence type="ECO:0000256" key="10">
    <source>
        <dbReference type="ARBA" id="ARBA00023146"/>
    </source>
</evidence>
<dbReference type="Gene3D" id="3.30.930.10">
    <property type="entry name" value="Bira Bifunctional Protein, Domain 2"/>
    <property type="match status" value="1"/>
</dbReference>
<dbReference type="EC" id="6.1.1.20" evidence="11"/>
<evidence type="ECO:0000256" key="1">
    <source>
        <dbReference type="ARBA" id="ARBA00004496"/>
    </source>
</evidence>
<evidence type="ECO:0000256" key="8">
    <source>
        <dbReference type="ARBA" id="ARBA00022842"/>
    </source>
</evidence>
<dbReference type="Pfam" id="PF01409">
    <property type="entry name" value="tRNA-synt_2d"/>
    <property type="match status" value="1"/>
</dbReference>
<dbReference type="SUPFAM" id="SSF55681">
    <property type="entry name" value="Class II aaRS and biotin synthetases"/>
    <property type="match status" value="1"/>
</dbReference>
<dbReference type="EMBL" id="DQTV01000104">
    <property type="protein sequence ID" value="HIP57483.1"/>
    <property type="molecule type" value="Genomic_DNA"/>
</dbReference>
<keyword evidence="7 11" id="KW-0067">ATP-binding</keyword>
<dbReference type="SUPFAM" id="SSF46785">
    <property type="entry name" value="Winged helix' DNA-binding domain"/>
    <property type="match status" value="1"/>
</dbReference>
<comment type="cofactor">
    <cofactor evidence="11">
        <name>Mg(2+)</name>
        <dbReference type="ChEBI" id="CHEBI:18420"/>
    </cofactor>
    <text evidence="11">Binds 2 magnesium ions per tetramer.</text>
</comment>
<dbReference type="InterPro" id="IPR002319">
    <property type="entry name" value="Phenylalanyl-tRNA_Synthase"/>
</dbReference>
<dbReference type="Proteomes" id="UP000605805">
    <property type="component" value="Unassembled WGS sequence"/>
</dbReference>
<dbReference type="NCBIfam" id="NF003210">
    <property type="entry name" value="PRK04172.1"/>
    <property type="match status" value="1"/>
</dbReference>
<comment type="subunit">
    <text evidence="11">Tetramer of two alpha and two beta subunits.</text>
</comment>
<accession>A0A832YYE2</accession>
<evidence type="ECO:0000256" key="3">
    <source>
        <dbReference type="ARBA" id="ARBA00022490"/>
    </source>
</evidence>
<keyword evidence="8 11" id="KW-0460">Magnesium</keyword>
<comment type="caution">
    <text evidence="11">Lacks conserved residue(s) required for the propagation of feature annotation.</text>
</comment>
<name>A0A832YYE2_9CREN</name>
<reference evidence="13" key="1">
    <citation type="journal article" date="2020" name="ISME J.">
        <title>Gammaproteobacteria mediating utilization of methyl-, sulfur- and petroleum organic compounds in deep ocean hydrothermal plumes.</title>
        <authorList>
            <person name="Zhou Z."/>
            <person name="Liu Y."/>
            <person name="Pan J."/>
            <person name="Cron B.R."/>
            <person name="Toner B.M."/>
            <person name="Anantharaman K."/>
            <person name="Breier J.A."/>
            <person name="Dick G.J."/>
            <person name="Li M."/>
        </authorList>
    </citation>
    <scope>NUCLEOTIDE SEQUENCE</scope>
    <source>
        <strain evidence="13">SZUA-1435</strain>
    </source>
</reference>
<dbReference type="NCBIfam" id="TIGR00468">
    <property type="entry name" value="pheS"/>
    <property type="match status" value="1"/>
</dbReference>
<dbReference type="PANTHER" id="PTHR11538:SF40">
    <property type="entry name" value="PHENYLALANINE--TRNA LIGASE ALPHA SUBUNIT"/>
    <property type="match status" value="1"/>
</dbReference>
<keyword evidence="9 11" id="KW-0648">Protein biosynthesis</keyword>
<dbReference type="InterPro" id="IPR045864">
    <property type="entry name" value="aa-tRNA-synth_II/BPL/LPL"/>
</dbReference>
<dbReference type="Gene3D" id="1.10.10.10">
    <property type="entry name" value="Winged helix-like DNA-binding domain superfamily/Winged helix DNA-binding domain"/>
    <property type="match status" value="1"/>
</dbReference>
<comment type="similarity">
    <text evidence="2 11">Belongs to the class-II aminoacyl-tRNA synthetase family. Phe-tRNA synthetase alpha subunit type 2 subfamily.</text>
</comment>
<dbReference type="InterPro" id="IPR036390">
    <property type="entry name" value="WH_DNA-bd_sf"/>
</dbReference>
<sequence length="505" mass="58339">MPAIVSLETTLSRNELIVLEKLLQIRKASVEDLAKLCGVPPSTIASIVELLKSKGLVVVEELDVLFAKTSNEGMEYLEKLPEEMLVEVLKLHNGQMPLEQLKTLFGNRLSIAIGWAKRRGWISVEGGMVKLLRYEPLERHRYLLRKFVEEKVVEPDVANDPVFNELVKRKLIIVERRKHRIILLPPGKEDECRRLVESREAVSYLTHELIATGRWRSVKLKPYNVEALPPIVYPGRKHFFKEFIEMIREVMLSLGFVEIRDDYVIPEFWNFDALFQAQDHPSRDIHDVLFVEGSAELSAFKDIVERTRTVHEYGGDTGSRGWGYKWSLEKASKLLLRSHTTAVTIKYLSEHREPPVRAFTIGRVFRRDNIDAKHLPEFTNFDGIIMERDFSFKKLLGLLTQILNALGIKKLRFKPDYFPFTEPSVEGAVYVEGYGWLEVFGAGMFRPEVLRIAGVEHPVGAWGMGIERLALAFLGMNDIRHLYSKDITFIRTFPYSRYLRIFIPR</sequence>
<dbReference type="GO" id="GO:0005524">
    <property type="term" value="F:ATP binding"/>
    <property type="evidence" value="ECO:0007669"/>
    <property type="project" value="UniProtKB-UniRule"/>
</dbReference>
<comment type="catalytic activity">
    <reaction evidence="11">
        <text>tRNA(Phe) + L-phenylalanine + ATP = L-phenylalanyl-tRNA(Phe) + AMP + diphosphate + H(+)</text>
        <dbReference type="Rhea" id="RHEA:19413"/>
        <dbReference type="Rhea" id="RHEA-COMP:9668"/>
        <dbReference type="Rhea" id="RHEA-COMP:9699"/>
        <dbReference type="ChEBI" id="CHEBI:15378"/>
        <dbReference type="ChEBI" id="CHEBI:30616"/>
        <dbReference type="ChEBI" id="CHEBI:33019"/>
        <dbReference type="ChEBI" id="CHEBI:58095"/>
        <dbReference type="ChEBI" id="CHEBI:78442"/>
        <dbReference type="ChEBI" id="CHEBI:78531"/>
        <dbReference type="ChEBI" id="CHEBI:456215"/>
        <dbReference type="EC" id="6.1.1.20"/>
    </reaction>
</comment>
<evidence type="ECO:0000256" key="7">
    <source>
        <dbReference type="ARBA" id="ARBA00022840"/>
    </source>
</evidence>
<dbReference type="GO" id="GO:0000287">
    <property type="term" value="F:magnesium ion binding"/>
    <property type="evidence" value="ECO:0007669"/>
    <property type="project" value="UniProtKB-UniRule"/>
</dbReference>
<dbReference type="GO" id="GO:0005737">
    <property type="term" value="C:cytoplasm"/>
    <property type="evidence" value="ECO:0007669"/>
    <property type="project" value="UniProtKB-SubCell"/>
</dbReference>
<evidence type="ECO:0000313" key="14">
    <source>
        <dbReference type="Proteomes" id="UP000605805"/>
    </source>
</evidence>
<feature type="binding site" evidence="11">
    <location>
        <position position="420"/>
    </location>
    <ligand>
        <name>L-phenylalanine</name>
        <dbReference type="ChEBI" id="CHEBI:58095"/>
    </ligand>
</feature>
<evidence type="ECO:0000256" key="9">
    <source>
        <dbReference type="ARBA" id="ARBA00022917"/>
    </source>
</evidence>
<keyword evidence="3 11" id="KW-0963">Cytoplasm</keyword>
<feature type="binding site" evidence="11">
    <location>
        <position position="341"/>
    </location>
    <ligand>
        <name>L-phenylalanine</name>
        <dbReference type="ChEBI" id="CHEBI:58095"/>
    </ligand>
</feature>
<dbReference type="InterPro" id="IPR022917">
    <property type="entry name" value="Phe_tRNA_ligase_alpha_bac/arc"/>
</dbReference>
<dbReference type="HAMAP" id="MF_00282">
    <property type="entry name" value="Phe_tRNA_synth_alpha2"/>
    <property type="match status" value="1"/>
</dbReference>
<keyword evidence="6 11" id="KW-0547">Nucleotide-binding</keyword>
<evidence type="ECO:0000256" key="5">
    <source>
        <dbReference type="ARBA" id="ARBA00022723"/>
    </source>
</evidence>
<dbReference type="InterPro" id="IPR036388">
    <property type="entry name" value="WH-like_DNA-bd_sf"/>
</dbReference>
<proteinExistence type="inferred from homology"/>
<comment type="subcellular location">
    <subcellularLocation>
        <location evidence="1 11">Cytoplasm</location>
    </subcellularLocation>
</comment>
<dbReference type="AlphaFoldDB" id="A0A832YYE2"/>
<organism evidence="13 14">
    <name type="scientific">Ignisphaera aggregans</name>
    <dbReference type="NCBI Taxonomy" id="334771"/>
    <lineage>
        <taxon>Archaea</taxon>
        <taxon>Thermoproteota</taxon>
        <taxon>Thermoprotei</taxon>
        <taxon>Desulfurococcales</taxon>
        <taxon>Desulfurococcaceae</taxon>
        <taxon>Ignisphaera</taxon>
    </lineage>
</organism>
<protein>
    <recommendedName>
        <fullName evidence="11">Phenylalanine--tRNA ligase alpha subunit</fullName>
        <ecNumber evidence="11">6.1.1.20</ecNumber>
    </recommendedName>
    <alternativeName>
        <fullName evidence="11">Phenylalanyl-tRNA synthetase alpha subunit</fullName>
        <shortName evidence="11">PheRS</shortName>
    </alternativeName>
</protein>
<evidence type="ECO:0000259" key="12">
    <source>
        <dbReference type="PROSITE" id="PS50862"/>
    </source>
</evidence>
<evidence type="ECO:0000256" key="6">
    <source>
        <dbReference type="ARBA" id="ARBA00022741"/>
    </source>
</evidence>
<dbReference type="PROSITE" id="PS50862">
    <property type="entry name" value="AA_TRNA_LIGASE_II"/>
    <property type="match status" value="1"/>
</dbReference>
<evidence type="ECO:0000256" key="2">
    <source>
        <dbReference type="ARBA" id="ARBA00006703"/>
    </source>
</evidence>
<dbReference type="PANTHER" id="PTHR11538">
    <property type="entry name" value="PHENYLALANYL-TRNA SYNTHETASE"/>
    <property type="match status" value="1"/>
</dbReference>
<dbReference type="InterPro" id="IPR006195">
    <property type="entry name" value="aa-tRNA-synth_II"/>
</dbReference>
<dbReference type="GO" id="GO:0006432">
    <property type="term" value="P:phenylalanyl-tRNA aminoacylation"/>
    <property type="evidence" value="ECO:0007669"/>
    <property type="project" value="UniProtKB-UniRule"/>
</dbReference>
<feature type="binding site" evidence="11">
    <location>
        <position position="445"/>
    </location>
    <ligand>
        <name>L-phenylalanine</name>
        <dbReference type="ChEBI" id="CHEBI:58095"/>
    </ligand>
</feature>
<feature type="binding site" evidence="11">
    <location>
        <position position="422"/>
    </location>
    <ligand>
        <name>Mg(2+)</name>
        <dbReference type="ChEBI" id="CHEBI:18420"/>
        <note>ligand shared with heterodimeric partner</note>
    </ligand>
</feature>
<dbReference type="CDD" id="cd00496">
    <property type="entry name" value="PheRS_alpha_core"/>
    <property type="match status" value="1"/>
</dbReference>
<evidence type="ECO:0000256" key="4">
    <source>
        <dbReference type="ARBA" id="ARBA00022598"/>
    </source>
</evidence>
<comment type="caution">
    <text evidence="13">The sequence shown here is derived from an EMBL/GenBank/DDBJ whole genome shotgun (WGS) entry which is preliminary data.</text>
</comment>
<evidence type="ECO:0000313" key="13">
    <source>
        <dbReference type="EMBL" id="HIP57483.1"/>
    </source>
</evidence>
<gene>
    <name evidence="11" type="primary">pheS</name>
    <name evidence="13" type="ORF">EYH02_05400</name>
</gene>
<feature type="domain" description="Aminoacyl-transfer RNA synthetases class-II family profile" evidence="12">
    <location>
        <begin position="247"/>
        <end position="494"/>
    </location>
</feature>
<keyword evidence="5 11" id="KW-0479">Metal-binding</keyword>
<evidence type="ECO:0000256" key="11">
    <source>
        <dbReference type="HAMAP-Rule" id="MF_00282"/>
    </source>
</evidence>
<dbReference type="GO" id="GO:0000049">
    <property type="term" value="F:tRNA binding"/>
    <property type="evidence" value="ECO:0007669"/>
    <property type="project" value="InterPro"/>
</dbReference>
<keyword evidence="4 11" id="KW-0436">Ligase</keyword>